<keyword evidence="3" id="KW-1185">Reference proteome</keyword>
<accession>A0ABY6NZS4</accession>
<reference evidence="2" key="1">
    <citation type="submission" date="2022-10" db="EMBL/GenBank/DDBJ databases">
        <title>Rhodococcus sp.75.</title>
        <authorList>
            <person name="Sun M."/>
        </authorList>
    </citation>
    <scope>NUCLEOTIDE SEQUENCE</scope>
    <source>
        <strain evidence="2">75</strain>
    </source>
</reference>
<sequence>MRTGQRARAAVAGAVVASVVTGGALLGGGSAAAATPTPITCSIDVNRPTAPVSVAPGSSVQLVIALPILGTVNVGDPQTVSGSGAQTLQGTLTSGFGGVVKNLCEAAVTIQSAVPLPPVTVPALPTVLPPVNLQVPALPQLPAAGGAAAPAVGSGAGATPQGGSSPQAGGTPQGGSPAAAGSVPGASPTYTGSVDRAQMGDLLSQVTTSTATQYSFGRVPLYSYAGTPYAVAGGAGRGLSPSALYGSSVPGYAPQFGILGSDGTAGPADGVARASQVESLGAASTPGTVGIATLLAVLLLSGTSATLVRTVVLRRTAPVAA</sequence>
<feature type="compositionally biased region" description="Low complexity" evidence="1">
    <location>
        <begin position="149"/>
        <end position="189"/>
    </location>
</feature>
<dbReference type="Proteomes" id="UP001164965">
    <property type="component" value="Chromosome"/>
</dbReference>
<evidence type="ECO:0000256" key="1">
    <source>
        <dbReference type="SAM" id="MobiDB-lite"/>
    </source>
</evidence>
<gene>
    <name evidence="2" type="ORF">RHODO2019_16675</name>
</gene>
<dbReference type="EMBL" id="CP110615">
    <property type="protein sequence ID" value="UZJ24724.1"/>
    <property type="molecule type" value="Genomic_DNA"/>
</dbReference>
<proteinExistence type="predicted"/>
<protein>
    <submittedName>
        <fullName evidence="2">Uncharacterized protein</fullName>
    </submittedName>
</protein>
<evidence type="ECO:0000313" key="3">
    <source>
        <dbReference type="Proteomes" id="UP001164965"/>
    </source>
</evidence>
<organism evidence="2 3">
    <name type="scientific">Rhodococcus antarcticus</name>
    <dbReference type="NCBI Taxonomy" id="2987751"/>
    <lineage>
        <taxon>Bacteria</taxon>
        <taxon>Bacillati</taxon>
        <taxon>Actinomycetota</taxon>
        <taxon>Actinomycetes</taxon>
        <taxon>Mycobacteriales</taxon>
        <taxon>Nocardiaceae</taxon>
        <taxon>Rhodococcus</taxon>
    </lineage>
</organism>
<evidence type="ECO:0000313" key="2">
    <source>
        <dbReference type="EMBL" id="UZJ24724.1"/>
    </source>
</evidence>
<feature type="region of interest" description="Disordered" evidence="1">
    <location>
        <begin position="149"/>
        <end position="194"/>
    </location>
</feature>
<name>A0ABY6NZS4_9NOCA</name>
<dbReference type="RefSeq" id="WP_265382830.1">
    <property type="nucleotide sequence ID" value="NZ_CP110615.1"/>
</dbReference>